<evidence type="ECO:0000256" key="5">
    <source>
        <dbReference type="ARBA" id="ARBA00022737"/>
    </source>
</evidence>
<feature type="transmembrane region" description="Helical" evidence="12">
    <location>
        <begin position="153"/>
        <end position="174"/>
    </location>
</feature>
<dbReference type="GO" id="GO:0015254">
    <property type="term" value="F:glycerol channel activity"/>
    <property type="evidence" value="ECO:0007669"/>
    <property type="project" value="TreeGrafter"/>
</dbReference>
<keyword evidence="14" id="KW-1185">Reference proteome</keyword>
<feature type="compositionally biased region" description="Polar residues" evidence="11">
    <location>
        <begin position="18"/>
        <end position="30"/>
    </location>
</feature>
<evidence type="ECO:0000256" key="10">
    <source>
        <dbReference type="RuleBase" id="RU000477"/>
    </source>
</evidence>
<evidence type="ECO:0000256" key="9">
    <source>
        <dbReference type="ARBA" id="ARBA00049405"/>
    </source>
</evidence>
<dbReference type="FunFam" id="1.20.1080.10:FF:000027">
    <property type="entry name" value="MIP aquaporin"/>
    <property type="match status" value="1"/>
</dbReference>
<feature type="compositionally biased region" description="Basic and acidic residues" evidence="11">
    <location>
        <begin position="31"/>
        <end position="45"/>
    </location>
</feature>
<evidence type="ECO:0000256" key="8">
    <source>
        <dbReference type="ARBA" id="ARBA00034651"/>
    </source>
</evidence>
<dbReference type="PANTHER" id="PTHR43829:SF9">
    <property type="entry name" value="AQUAPORIN-9"/>
    <property type="match status" value="1"/>
</dbReference>
<dbReference type="InterPro" id="IPR023271">
    <property type="entry name" value="Aquaporin-like"/>
</dbReference>
<dbReference type="EMBL" id="ML992501">
    <property type="protein sequence ID" value="KAF2227609.1"/>
    <property type="molecule type" value="Genomic_DNA"/>
</dbReference>
<comment type="subcellular location">
    <subcellularLocation>
        <location evidence="1">Membrane</location>
        <topology evidence="1">Multi-pass membrane protein</topology>
    </subcellularLocation>
</comment>
<dbReference type="GO" id="GO:0005886">
    <property type="term" value="C:plasma membrane"/>
    <property type="evidence" value="ECO:0007669"/>
    <property type="project" value="TreeGrafter"/>
</dbReference>
<dbReference type="PRINTS" id="PR00783">
    <property type="entry name" value="MINTRINSICP"/>
</dbReference>
<comment type="catalytic activity">
    <reaction evidence="9">
        <text>glycerol(in) = glycerol(out)</text>
        <dbReference type="Rhea" id="RHEA:29675"/>
        <dbReference type="ChEBI" id="CHEBI:17754"/>
    </reaction>
</comment>
<dbReference type="GO" id="GO:0015250">
    <property type="term" value="F:water channel activity"/>
    <property type="evidence" value="ECO:0007669"/>
    <property type="project" value="TreeGrafter"/>
</dbReference>
<name>A0A6A6GPV5_9PEZI</name>
<dbReference type="Pfam" id="PF00230">
    <property type="entry name" value="MIP"/>
    <property type="match status" value="1"/>
</dbReference>
<sequence length="440" mass="48813">MDRAGKRLSDTIAGIKQRATNGNGHGSSSRYENRYEDSYNSRLQDRYAFPRPPPTPQNVYLAPNYTNDFGEPYTPTPTTKNVGFVPEYSEEKPRGRHRSNTTDSQGIKSSPHLAITRKVLGLHPTAPVIDEHDIAPHSQYLWPKIRLALREPFAEFWGTFCLVLFGDAAVAQVLLSTGQTSAPGGDGFGEYTSISWGFGIGLMLGVYIAGDSGGFLNPAATFTSCLLRKLPWRRFPIYMVAQTLGGFCAAGVIYANYYSAIDNYEGRGIRTVTPSPTATAGIFATYPQSFVTRTNQFFSEFIASAILMFVIFALQDNSNRGVARGDGNWFPLALFFLMFGIASCFGWQTGFAINLARDFGPRLFTHAVGYEGVWSAANYYFWIPMVAPFLGCTTGGVLYDIFMYTGVSPINERWFGFYQFFHPGEAIRQRIAEQKKEGAV</sequence>
<evidence type="ECO:0000313" key="14">
    <source>
        <dbReference type="Proteomes" id="UP000799538"/>
    </source>
</evidence>
<dbReference type="Proteomes" id="UP000799538">
    <property type="component" value="Unassembled WGS sequence"/>
</dbReference>
<evidence type="ECO:0000256" key="6">
    <source>
        <dbReference type="ARBA" id="ARBA00022989"/>
    </source>
</evidence>
<dbReference type="CDD" id="cd00333">
    <property type="entry name" value="MIP"/>
    <property type="match status" value="1"/>
</dbReference>
<evidence type="ECO:0000313" key="13">
    <source>
        <dbReference type="EMBL" id="KAF2227609.1"/>
    </source>
</evidence>
<feature type="transmembrane region" description="Helical" evidence="12">
    <location>
        <begin position="379"/>
        <end position="402"/>
    </location>
</feature>
<comment type="similarity">
    <text evidence="2 10">Belongs to the MIP/aquaporin (TC 1.A.8) family.</text>
</comment>
<keyword evidence="6 12" id="KW-1133">Transmembrane helix</keyword>
<keyword evidence="5" id="KW-0677">Repeat</keyword>
<evidence type="ECO:0000256" key="12">
    <source>
        <dbReference type="SAM" id="Phobius"/>
    </source>
</evidence>
<organism evidence="13 14">
    <name type="scientific">Elsinoe ampelina</name>
    <dbReference type="NCBI Taxonomy" id="302913"/>
    <lineage>
        <taxon>Eukaryota</taxon>
        <taxon>Fungi</taxon>
        <taxon>Dikarya</taxon>
        <taxon>Ascomycota</taxon>
        <taxon>Pezizomycotina</taxon>
        <taxon>Dothideomycetes</taxon>
        <taxon>Dothideomycetidae</taxon>
        <taxon>Myriangiales</taxon>
        <taxon>Elsinoaceae</taxon>
        <taxon>Elsinoe</taxon>
    </lineage>
</organism>
<keyword evidence="3 10" id="KW-0813">Transport</keyword>
<feature type="transmembrane region" description="Helical" evidence="12">
    <location>
        <begin position="297"/>
        <end position="315"/>
    </location>
</feature>
<evidence type="ECO:0000256" key="2">
    <source>
        <dbReference type="ARBA" id="ARBA00006175"/>
    </source>
</evidence>
<dbReference type="InterPro" id="IPR000425">
    <property type="entry name" value="MIP"/>
</dbReference>
<evidence type="ECO:0000256" key="11">
    <source>
        <dbReference type="SAM" id="MobiDB-lite"/>
    </source>
</evidence>
<dbReference type="PRINTS" id="PR02019">
    <property type="entry name" value="AQUAPORIN7"/>
</dbReference>
<dbReference type="SUPFAM" id="SSF81338">
    <property type="entry name" value="Aquaporin-like"/>
    <property type="match status" value="1"/>
</dbReference>
<feature type="transmembrane region" description="Helical" evidence="12">
    <location>
        <begin position="237"/>
        <end position="257"/>
    </location>
</feature>
<feature type="transmembrane region" description="Helical" evidence="12">
    <location>
        <begin position="194"/>
        <end position="216"/>
    </location>
</feature>
<dbReference type="InterPro" id="IPR050363">
    <property type="entry name" value="MIP/Aquaporin"/>
</dbReference>
<dbReference type="Gene3D" id="1.20.1080.10">
    <property type="entry name" value="Glycerol uptake facilitator protein"/>
    <property type="match status" value="1"/>
</dbReference>
<reference evidence="14" key="1">
    <citation type="journal article" date="2020" name="Stud. Mycol.">
        <title>101 Dothideomycetes genomes: A test case for predicting lifestyles and emergence of pathogens.</title>
        <authorList>
            <person name="Haridas S."/>
            <person name="Albert R."/>
            <person name="Binder M."/>
            <person name="Bloem J."/>
            <person name="LaButti K."/>
            <person name="Salamov A."/>
            <person name="Andreopoulos B."/>
            <person name="Baker S."/>
            <person name="Barry K."/>
            <person name="Bills G."/>
            <person name="Bluhm B."/>
            <person name="Cannon C."/>
            <person name="Castanera R."/>
            <person name="Culley D."/>
            <person name="Daum C."/>
            <person name="Ezra D."/>
            <person name="Gonzalez J."/>
            <person name="Henrissat B."/>
            <person name="Kuo A."/>
            <person name="Liang C."/>
            <person name="Lipzen A."/>
            <person name="Lutzoni F."/>
            <person name="Magnuson J."/>
            <person name="Mondo S."/>
            <person name="Nolan M."/>
            <person name="Ohm R."/>
            <person name="Pangilinan J."/>
            <person name="Park H.-J."/>
            <person name="Ramirez L."/>
            <person name="Alfaro M."/>
            <person name="Sun H."/>
            <person name="Tritt A."/>
            <person name="Yoshinaga Y."/>
            <person name="Zwiers L.-H."/>
            <person name="Turgeon B."/>
            <person name="Goodwin S."/>
            <person name="Spatafora J."/>
            <person name="Crous P."/>
            <person name="Grigoriev I."/>
        </authorList>
    </citation>
    <scope>NUCLEOTIDE SEQUENCE [LARGE SCALE GENOMIC DNA]</scope>
    <source>
        <strain evidence="14">CECT 20119</strain>
    </source>
</reference>
<protein>
    <submittedName>
        <fullName evidence="13">Aquaporin-like protein</fullName>
    </submittedName>
</protein>
<accession>A0A6A6GPV5</accession>
<proteinExistence type="inferred from homology"/>
<feature type="transmembrane region" description="Helical" evidence="12">
    <location>
        <begin position="327"/>
        <end position="348"/>
    </location>
</feature>
<keyword evidence="4 10" id="KW-0812">Transmembrane</keyword>
<comment type="catalytic activity">
    <reaction evidence="8">
        <text>H2O(in) = H2O(out)</text>
        <dbReference type="Rhea" id="RHEA:29667"/>
        <dbReference type="ChEBI" id="CHEBI:15377"/>
    </reaction>
</comment>
<evidence type="ECO:0000256" key="7">
    <source>
        <dbReference type="ARBA" id="ARBA00023136"/>
    </source>
</evidence>
<evidence type="ECO:0000256" key="3">
    <source>
        <dbReference type="ARBA" id="ARBA00022448"/>
    </source>
</evidence>
<gene>
    <name evidence="13" type="ORF">BDZ85DRAFT_189239</name>
</gene>
<dbReference type="OrthoDB" id="3222at2759"/>
<dbReference type="AlphaFoldDB" id="A0A6A6GPV5"/>
<feature type="region of interest" description="Disordered" evidence="11">
    <location>
        <begin position="1"/>
        <end position="108"/>
    </location>
</feature>
<dbReference type="NCBIfam" id="TIGR00861">
    <property type="entry name" value="MIP"/>
    <property type="match status" value="1"/>
</dbReference>
<evidence type="ECO:0000256" key="4">
    <source>
        <dbReference type="ARBA" id="ARBA00022692"/>
    </source>
</evidence>
<evidence type="ECO:0000256" key="1">
    <source>
        <dbReference type="ARBA" id="ARBA00004141"/>
    </source>
</evidence>
<dbReference type="PANTHER" id="PTHR43829">
    <property type="entry name" value="AQUAPORIN OR AQUAGLYCEROPORIN RELATED"/>
    <property type="match status" value="1"/>
</dbReference>
<keyword evidence="7 12" id="KW-0472">Membrane</keyword>